<protein>
    <submittedName>
        <fullName evidence="9">C-type cytochrome</fullName>
    </submittedName>
</protein>
<dbReference type="InterPro" id="IPR002323">
    <property type="entry name" value="Cyt_CIE"/>
</dbReference>
<organism evidence="9 10">
    <name type="scientific">Parachitinimonas caeni</name>
    <dbReference type="NCBI Taxonomy" id="3031301"/>
    <lineage>
        <taxon>Bacteria</taxon>
        <taxon>Pseudomonadati</taxon>
        <taxon>Pseudomonadota</taxon>
        <taxon>Betaproteobacteria</taxon>
        <taxon>Neisseriales</taxon>
        <taxon>Chitinibacteraceae</taxon>
        <taxon>Parachitinimonas</taxon>
    </lineage>
</organism>
<dbReference type="EMBL" id="JARRAF010000012">
    <property type="protein sequence ID" value="MDK2124780.1"/>
    <property type="molecule type" value="Genomic_DNA"/>
</dbReference>
<dbReference type="Proteomes" id="UP001172778">
    <property type="component" value="Unassembled WGS sequence"/>
</dbReference>
<dbReference type="PROSITE" id="PS51007">
    <property type="entry name" value="CYTC"/>
    <property type="match status" value="2"/>
</dbReference>
<evidence type="ECO:0000256" key="5">
    <source>
        <dbReference type="ARBA" id="ARBA00023004"/>
    </source>
</evidence>
<accession>A0ABT7E021</accession>
<name>A0ABT7E021_9NEIS</name>
<gene>
    <name evidence="9" type="ORF">PZA18_12050</name>
</gene>
<proteinExistence type="predicted"/>
<evidence type="ECO:0000256" key="7">
    <source>
        <dbReference type="SAM" id="Phobius"/>
    </source>
</evidence>
<sequence>MSGANANNSTNIKDVIVLVAAAFIGIPLLIFFIVKLFTGNVSNSTMTDQEVLARIQPVGLSKASEGGPPGSRNGKAVYEAVCASCHGAGLAGAPKFADSAAWAPRISQGLETLVKHAVGGFKGMPAKGGAADLTDDEVARAVAFMGNASGGKFEEPKPATSGATAGKVDLAAKGKEIYESTCVACHGTGAAGAPKFGDKAAWTPRLKAGLDSLIASATQGKGAMPPKGGFAGSDEEFKAAVSYMANAAK</sequence>
<dbReference type="Gene3D" id="1.10.760.10">
    <property type="entry name" value="Cytochrome c-like domain"/>
    <property type="match status" value="2"/>
</dbReference>
<dbReference type="PANTHER" id="PTHR40942:SF4">
    <property type="entry name" value="CYTOCHROME C5"/>
    <property type="match status" value="1"/>
</dbReference>
<evidence type="ECO:0000256" key="6">
    <source>
        <dbReference type="PROSITE-ProRule" id="PRU00433"/>
    </source>
</evidence>
<keyword evidence="10" id="KW-1185">Reference proteome</keyword>
<dbReference type="PRINTS" id="PR00607">
    <property type="entry name" value="CYTCHROMECIE"/>
</dbReference>
<dbReference type="PANTHER" id="PTHR40942">
    <property type="match status" value="1"/>
</dbReference>
<evidence type="ECO:0000313" key="9">
    <source>
        <dbReference type="EMBL" id="MDK2124780.1"/>
    </source>
</evidence>
<dbReference type="RefSeq" id="WP_284101094.1">
    <property type="nucleotide sequence ID" value="NZ_JARRAF010000012.1"/>
</dbReference>
<evidence type="ECO:0000313" key="10">
    <source>
        <dbReference type="Proteomes" id="UP001172778"/>
    </source>
</evidence>
<keyword evidence="7" id="KW-0472">Membrane</keyword>
<evidence type="ECO:0000259" key="8">
    <source>
        <dbReference type="PROSITE" id="PS51007"/>
    </source>
</evidence>
<keyword evidence="1" id="KW-0813">Transport</keyword>
<keyword evidence="5 6" id="KW-0408">Iron</keyword>
<feature type="transmembrane region" description="Helical" evidence="7">
    <location>
        <begin position="15"/>
        <end position="37"/>
    </location>
</feature>
<keyword evidence="7" id="KW-1133">Transmembrane helix</keyword>
<evidence type="ECO:0000256" key="2">
    <source>
        <dbReference type="ARBA" id="ARBA00022617"/>
    </source>
</evidence>
<dbReference type="SUPFAM" id="SSF46626">
    <property type="entry name" value="Cytochrome c"/>
    <property type="match status" value="2"/>
</dbReference>
<dbReference type="InterPro" id="IPR036909">
    <property type="entry name" value="Cyt_c-like_dom_sf"/>
</dbReference>
<feature type="domain" description="Cytochrome c" evidence="8">
    <location>
        <begin position="169"/>
        <end position="248"/>
    </location>
</feature>
<feature type="domain" description="Cytochrome c" evidence="8">
    <location>
        <begin position="69"/>
        <end position="149"/>
    </location>
</feature>
<dbReference type="InterPro" id="IPR009056">
    <property type="entry name" value="Cyt_c-like_dom"/>
</dbReference>
<keyword evidence="3 6" id="KW-0479">Metal-binding</keyword>
<evidence type="ECO:0000256" key="4">
    <source>
        <dbReference type="ARBA" id="ARBA00022982"/>
    </source>
</evidence>
<reference evidence="9" key="1">
    <citation type="submission" date="2023-03" db="EMBL/GenBank/DDBJ databases">
        <title>Chitinimonas shenzhenensis gen. nov., sp. nov., a novel member of family Burkholderiaceae isolated from activated sludge collected in Shen Zhen, China.</title>
        <authorList>
            <person name="Wang X."/>
        </authorList>
    </citation>
    <scope>NUCLEOTIDE SEQUENCE</scope>
    <source>
        <strain evidence="9">DQS-5</strain>
    </source>
</reference>
<evidence type="ECO:0000256" key="3">
    <source>
        <dbReference type="ARBA" id="ARBA00022723"/>
    </source>
</evidence>
<keyword evidence="4" id="KW-0249">Electron transport</keyword>
<comment type="caution">
    <text evidence="9">The sequence shown here is derived from an EMBL/GenBank/DDBJ whole genome shotgun (WGS) entry which is preliminary data.</text>
</comment>
<keyword evidence="7" id="KW-0812">Transmembrane</keyword>
<dbReference type="Pfam" id="PF13442">
    <property type="entry name" value="Cytochrome_CBB3"/>
    <property type="match status" value="2"/>
</dbReference>
<evidence type="ECO:0000256" key="1">
    <source>
        <dbReference type="ARBA" id="ARBA00022448"/>
    </source>
</evidence>
<keyword evidence="2 6" id="KW-0349">Heme</keyword>